<reference evidence="9 10" key="1">
    <citation type="submission" date="2024-09" db="EMBL/GenBank/DDBJ databases">
        <title>Laminarin stimulates single cell rates of sulfate reduction while oxygen inhibits transcriptomic activity in coastal marine sediment.</title>
        <authorList>
            <person name="Lindsay M."/>
            <person name="Orcutt B."/>
            <person name="Emerson D."/>
            <person name="Stepanauskas R."/>
            <person name="D'Angelo T."/>
        </authorList>
    </citation>
    <scope>NUCLEOTIDE SEQUENCE [LARGE SCALE GENOMIC DNA]</scope>
    <source>
        <strain evidence="9">SAG AM-311-K15</strain>
    </source>
</reference>
<feature type="transmembrane region" description="Helical" evidence="7">
    <location>
        <begin position="164"/>
        <end position="184"/>
    </location>
</feature>
<organism evidence="9 10">
    <name type="scientific">candidate division CSSED10-310 bacterium</name>
    <dbReference type="NCBI Taxonomy" id="2855610"/>
    <lineage>
        <taxon>Bacteria</taxon>
        <taxon>Bacteria division CSSED10-310</taxon>
    </lineage>
</organism>
<accession>A0ABV6Z5I5</accession>
<comment type="subcellular location">
    <subcellularLocation>
        <location evidence="1">Membrane</location>
    </subcellularLocation>
</comment>
<evidence type="ECO:0000256" key="6">
    <source>
        <dbReference type="ARBA" id="ARBA00023239"/>
    </source>
</evidence>
<evidence type="ECO:0000256" key="4">
    <source>
        <dbReference type="ARBA" id="ARBA00022989"/>
    </source>
</evidence>
<evidence type="ECO:0000256" key="3">
    <source>
        <dbReference type="ARBA" id="ARBA00022741"/>
    </source>
</evidence>
<keyword evidence="4 7" id="KW-1133">Transmembrane helix</keyword>
<proteinExistence type="predicted"/>
<dbReference type="EMBL" id="JBHPBY010000576">
    <property type="protein sequence ID" value="MFC1853699.1"/>
    <property type="molecule type" value="Genomic_DNA"/>
</dbReference>
<evidence type="ECO:0000256" key="7">
    <source>
        <dbReference type="SAM" id="Phobius"/>
    </source>
</evidence>
<name>A0ABV6Z5I5_UNCC1</name>
<keyword evidence="10" id="KW-1185">Reference proteome</keyword>
<keyword evidence="5 7" id="KW-0472">Membrane</keyword>
<dbReference type="Gene3D" id="3.30.70.1230">
    <property type="entry name" value="Nucleotide cyclase"/>
    <property type="match status" value="1"/>
</dbReference>
<gene>
    <name evidence="9" type="ORF">ACFL27_26240</name>
</gene>
<dbReference type="Pfam" id="PF00211">
    <property type="entry name" value="Guanylate_cyc"/>
    <property type="match status" value="1"/>
</dbReference>
<dbReference type="PANTHER" id="PTHR11920:SF335">
    <property type="entry name" value="GUANYLATE CYCLASE"/>
    <property type="match status" value="1"/>
</dbReference>
<feature type="transmembrane region" description="Helical" evidence="7">
    <location>
        <begin position="95"/>
        <end position="121"/>
    </location>
</feature>
<dbReference type="SUPFAM" id="SSF55073">
    <property type="entry name" value="Nucleotide cyclase"/>
    <property type="match status" value="1"/>
</dbReference>
<dbReference type="PROSITE" id="PS50125">
    <property type="entry name" value="GUANYLATE_CYCLASE_2"/>
    <property type="match status" value="1"/>
</dbReference>
<dbReference type="SMART" id="SM00044">
    <property type="entry name" value="CYCc"/>
    <property type="match status" value="1"/>
</dbReference>
<dbReference type="PANTHER" id="PTHR11920">
    <property type="entry name" value="GUANYLYL CYCLASE"/>
    <property type="match status" value="1"/>
</dbReference>
<feature type="transmembrane region" description="Helical" evidence="7">
    <location>
        <begin position="133"/>
        <end position="157"/>
    </location>
</feature>
<dbReference type="InterPro" id="IPR029787">
    <property type="entry name" value="Nucleotide_cyclase"/>
</dbReference>
<dbReference type="InterPro" id="IPR050401">
    <property type="entry name" value="Cyclic_nucleotide_synthase"/>
</dbReference>
<dbReference type="CDD" id="cd07302">
    <property type="entry name" value="CHD"/>
    <property type="match status" value="1"/>
</dbReference>
<keyword evidence="2 7" id="KW-0812">Transmembrane</keyword>
<dbReference type="InterPro" id="IPR001054">
    <property type="entry name" value="A/G_cyclase"/>
</dbReference>
<evidence type="ECO:0000256" key="2">
    <source>
        <dbReference type="ARBA" id="ARBA00022692"/>
    </source>
</evidence>
<evidence type="ECO:0000313" key="9">
    <source>
        <dbReference type="EMBL" id="MFC1853699.1"/>
    </source>
</evidence>
<keyword evidence="3" id="KW-0547">Nucleotide-binding</keyword>
<keyword evidence="6" id="KW-0456">Lyase</keyword>
<sequence length="407" mass="45677">MRAKFKLISDIGVPPDMSPERAKYIRGANVAAFATLFLHPLGGIGFYIRHVSAYPSLLVELLVIEVLLLFVFYLNKLHRYSWAVFYLGLLFNSHFVFFSVVLGPVIAVYPLIFVFSCRILLVPQSDQRLVRAIIFSDIALCFAALALPFFFTPWIVFGSQEAKVINTAILLFVFIGIIVAALIGRSETIAAEVKLRQEQIRSERLLLNILPQPIAERLKDQPDIIADYYPLATVLFADMVGFTSLAHSISADRLVYILNNIFSQFDDLTEKFGLEKIKTIGDGYMVAGGLPLPSEDHTSKIADLALEMRRSVVDTGATFDLNLRIRIGIDTGPVVAGVIGKSKFAYDLWGDMVNTASRMESNSQTGKIHVTKAFYEGLKEKYRFERRGYIDVKGLGKIETWFLLGRR</sequence>
<comment type="caution">
    <text evidence="9">The sequence shown here is derived from an EMBL/GenBank/DDBJ whole genome shotgun (WGS) entry which is preliminary data.</text>
</comment>
<feature type="transmembrane region" description="Helical" evidence="7">
    <location>
        <begin position="27"/>
        <end position="48"/>
    </location>
</feature>
<dbReference type="Proteomes" id="UP001594351">
    <property type="component" value="Unassembled WGS sequence"/>
</dbReference>
<feature type="transmembrane region" description="Helical" evidence="7">
    <location>
        <begin position="54"/>
        <end position="74"/>
    </location>
</feature>
<evidence type="ECO:0000313" key="10">
    <source>
        <dbReference type="Proteomes" id="UP001594351"/>
    </source>
</evidence>
<protein>
    <submittedName>
        <fullName evidence="9">Adenylate/guanylate cyclase domain-containing protein</fullName>
    </submittedName>
</protein>
<evidence type="ECO:0000256" key="5">
    <source>
        <dbReference type="ARBA" id="ARBA00023136"/>
    </source>
</evidence>
<evidence type="ECO:0000256" key="1">
    <source>
        <dbReference type="ARBA" id="ARBA00004370"/>
    </source>
</evidence>
<feature type="domain" description="Guanylate cyclase" evidence="8">
    <location>
        <begin position="233"/>
        <end position="360"/>
    </location>
</feature>
<evidence type="ECO:0000259" key="8">
    <source>
        <dbReference type="PROSITE" id="PS50125"/>
    </source>
</evidence>